<evidence type="ECO:0000313" key="3">
    <source>
        <dbReference type="EMBL" id="NDW03880.1"/>
    </source>
</evidence>
<keyword evidence="1" id="KW-0812">Transmembrane</keyword>
<feature type="transmembrane region" description="Helical" evidence="1">
    <location>
        <begin position="28"/>
        <end position="48"/>
    </location>
</feature>
<comment type="caution">
    <text evidence="3">The sequence shown here is derived from an EMBL/GenBank/DDBJ whole genome shotgun (WGS) entry which is preliminary data.</text>
</comment>
<evidence type="ECO:0000259" key="2">
    <source>
        <dbReference type="PROSITE" id="PS50234"/>
    </source>
</evidence>
<dbReference type="EMBL" id="JAAAMG010000003">
    <property type="protein sequence ID" value="NDW03880.1"/>
    <property type="molecule type" value="Genomic_DNA"/>
</dbReference>
<evidence type="ECO:0000256" key="1">
    <source>
        <dbReference type="SAM" id="Phobius"/>
    </source>
</evidence>
<dbReference type="Pfam" id="PF13400">
    <property type="entry name" value="Tad"/>
    <property type="match status" value="1"/>
</dbReference>
<keyword evidence="1" id="KW-0472">Membrane</keyword>
<reference evidence="3 4" key="1">
    <citation type="submission" date="2020-01" db="EMBL/GenBank/DDBJ databases">
        <title>Jiella pacifica sp. nov.</title>
        <authorList>
            <person name="Xue Z."/>
            <person name="Zhu S."/>
            <person name="Chen J."/>
            <person name="Yang J."/>
        </authorList>
    </citation>
    <scope>NUCLEOTIDE SEQUENCE [LARGE SCALE GENOMIC DNA]</scope>
    <source>
        <strain evidence="3 4">40Bstr34</strain>
    </source>
</reference>
<dbReference type="SUPFAM" id="SSF53300">
    <property type="entry name" value="vWA-like"/>
    <property type="match status" value="1"/>
</dbReference>
<dbReference type="Proteomes" id="UP000469011">
    <property type="component" value="Unassembled WGS sequence"/>
</dbReference>
<dbReference type="InterPro" id="IPR002035">
    <property type="entry name" value="VWF_A"/>
</dbReference>
<keyword evidence="4" id="KW-1185">Reference proteome</keyword>
<feature type="domain" description="VWFA" evidence="2">
    <location>
        <begin position="334"/>
        <end position="487"/>
    </location>
</feature>
<dbReference type="SMART" id="SM00327">
    <property type="entry name" value="VWA"/>
    <property type="match status" value="1"/>
</dbReference>
<name>A0A6N9SXR7_9HYPH</name>
<dbReference type="InterPro" id="IPR036465">
    <property type="entry name" value="vWFA_dom_sf"/>
</dbReference>
<dbReference type="RefSeq" id="WP_163461727.1">
    <property type="nucleotide sequence ID" value="NZ_JAAAMG010000003.1"/>
</dbReference>
<sequence>MTLRQNGMGSRRGVLGAMRRLAKADAGNFGIILGLSAVPLIVAIGGAIDYSNALREKAGVQAAADAAALSAAKFSGTDEKARTARADMFFKANLDAEIDIKSTSLKKVDGSWVYDASFSMPTTFLGLMDVKKLDMSVQSAVKQSDTPLDIVLVLDSTGSMQNYGKMAQLQAAVQLFLDNFEDAAGAAKIQVAMIPFDTQIKIQNASMTMLATPKAQCDYLSSPDKANCKDDEKGFLLGTSKTYQLGKDSSSKRYIQYVYEAKDTPGQVLTVTRRTDSCPSASYKKCSSSTSTIYSRSITKTKVTGSYSGCILDRFQPYDTQSDAAVSSSVDTLYTRAAECSGTLQPVVALTENFDTLRTAVKALKPSGNTNIAIGVQWGMEALEGASPLVGANIDGRTKKIMVVLTDGDNTEDRWYDSSNASQIDDRTEIACGNAKAMKNPDGTDLELYSIRVIDGNETLLKQCATDEGHYYSVKNANELSSVFQDIAERVKKLRIVS</sequence>
<evidence type="ECO:0000313" key="4">
    <source>
        <dbReference type="Proteomes" id="UP000469011"/>
    </source>
</evidence>
<accession>A0A6N9SXR7</accession>
<keyword evidence="1" id="KW-1133">Transmembrane helix</keyword>
<organism evidence="3 4">
    <name type="scientific">Jiella pacifica</name>
    <dbReference type="NCBI Taxonomy" id="2696469"/>
    <lineage>
        <taxon>Bacteria</taxon>
        <taxon>Pseudomonadati</taxon>
        <taxon>Pseudomonadota</taxon>
        <taxon>Alphaproteobacteria</taxon>
        <taxon>Hyphomicrobiales</taxon>
        <taxon>Aurantimonadaceae</taxon>
        <taxon>Jiella</taxon>
    </lineage>
</organism>
<proteinExistence type="predicted"/>
<gene>
    <name evidence="3" type="ORF">GTK09_05505</name>
</gene>
<dbReference type="InterPro" id="IPR028087">
    <property type="entry name" value="Tad_N"/>
</dbReference>
<dbReference type="AlphaFoldDB" id="A0A6N9SXR7"/>
<protein>
    <submittedName>
        <fullName evidence="3">VWA domain-containing protein</fullName>
    </submittedName>
</protein>
<dbReference type="Pfam" id="PF00092">
    <property type="entry name" value="VWA"/>
    <property type="match status" value="1"/>
</dbReference>
<dbReference type="PROSITE" id="PS50234">
    <property type="entry name" value="VWFA"/>
    <property type="match status" value="2"/>
</dbReference>
<dbReference type="Gene3D" id="3.40.50.410">
    <property type="entry name" value="von Willebrand factor, type A domain"/>
    <property type="match status" value="2"/>
</dbReference>
<feature type="domain" description="VWFA" evidence="2">
    <location>
        <begin position="149"/>
        <end position="201"/>
    </location>
</feature>